<dbReference type="SUPFAM" id="SSF51735">
    <property type="entry name" value="NAD(P)-binding Rossmann-fold domains"/>
    <property type="match status" value="1"/>
</dbReference>
<proteinExistence type="predicted"/>
<dbReference type="InterPro" id="IPR036291">
    <property type="entry name" value="NAD(P)-bd_dom_sf"/>
</dbReference>
<sequence length="35" mass="3571">MKIGIIGLGFVGLSFASVLATKGYSVIGVDADKEN</sequence>
<evidence type="ECO:0000259" key="1">
    <source>
        <dbReference type="Pfam" id="PF03721"/>
    </source>
</evidence>
<dbReference type="AlphaFoldDB" id="A0A075I806"/>
<organism evidence="2">
    <name type="scientific">uncultured marine thaumarchaeote SAT1000_07_E05</name>
    <dbReference type="NCBI Taxonomy" id="1456364"/>
    <lineage>
        <taxon>Archaea</taxon>
        <taxon>Nitrososphaerota</taxon>
        <taxon>environmental samples</taxon>
    </lineage>
</organism>
<reference evidence="2" key="1">
    <citation type="journal article" date="2014" name="Genome Biol. Evol.">
        <title>Pangenome evidence for extensive interdomain horizontal transfer affecting lineage core and shell genes in uncultured planktonic thaumarchaeota and euryarchaeota.</title>
        <authorList>
            <person name="Deschamps P."/>
            <person name="Zivanovic Y."/>
            <person name="Moreira D."/>
            <person name="Rodriguez-Valera F."/>
            <person name="Lopez-Garcia P."/>
        </authorList>
    </citation>
    <scope>NUCLEOTIDE SEQUENCE</scope>
</reference>
<dbReference type="Gene3D" id="3.40.50.720">
    <property type="entry name" value="NAD(P)-binding Rossmann-like Domain"/>
    <property type="match status" value="1"/>
</dbReference>
<evidence type="ECO:0000313" key="2">
    <source>
        <dbReference type="EMBL" id="AIF22073.1"/>
    </source>
</evidence>
<dbReference type="GO" id="GO:0051287">
    <property type="term" value="F:NAD binding"/>
    <property type="evidence" value="ECO:0007669"/>
    <property type="project" value="InterPro"/>
</dbReference>
<protein>
    <recommendedName>
        <fullName evidence="1">UDP-glucose/GDP-mannose dehydrogenase N-terminal domain-containing protein</fullName>
    </recommendedName>
</protein>
<dbReference type="EMBL" id="KF901203">
    <property type="protein sequence ID" value="AIF22073.1"/>
    <property type="molecule type" value="Genomic_DNA"/>
</dbReference>
<dbReference type="GO" id="GO:0016616">
    <property type="term" value="F:oxidoreductase activity, acting on the CH-OH group of donors, NAD or NADP as acceptor"/>
    <property type="evidence" value="ECO:0007669"/>
    <property type="project" value="InterPro"/>
</dbReference>
<feature type="domain" description="UDP-glucose/GDP-mannose dehydrogenase N-terminal" evidence="1">
    <location>
        <begin position="1"/>
        <end position="34"/>
    </location>
</feature>
<name>A0A075I806_9ARCH</name>
<dbReference type="InterPro" id="IPR001732">
    <property type="entry name" value="UDP-Glc/GDP-Man_DH_N"/>
</dbReference>
<dbReference type="Pfam" id="PF03721">
    <property type="entry name" value="UDPG_MGDP_dh_N"/>
    <property type="match status" value="1"/>
</dbReference>
<accession>A0A075I806</accession>